<protein>
    <submittedName>
        <fullName evidence="3">Dienelactone hydrolase</fullName>
    </submittedName>
</protein>
<evidence type="ECO:0000313" key="3">
    <source>
        <dbReference type="EMBL" id="GIL41239.1"/>
    </source>
</evidence>
<dbReference type="SUPFAM" id="SSF53474">
    <property type="entry name" value="alpha/beta-Hydrolases"/>
    <property type="match status" value="1"/>
</dbReference>
<dbReference type="InterPro" id="IPR050261">
    <property type="entry name" value="FrsA_esterase"/>
</dbReference>
<keyword evidence="4" id="KW-1185">Reference proteome</keyword>
<dbReference type="Pfam" id="PF01738">
    <property type="entry name" value="DLH"/>
    <property type="match status" value="1"/>
</dbReference>
<dbReference type="InterPro" id="IPR029058">
    <property type="entry name" value="AB_hydrolase_fold"/>
</dbReference>
<accession>A0A8S8XH73</accession>
<keyword evidence="1 3" id="KW-0378">Hydrolase</keyword>
<evidence type="ECO:0000313" key="4">
    <source>
        <dbReference type="Proteomes" id="UP000681075"/>
    </source>
</evidence>
<dbReference type="Proteomes" id="UP000681075">
    <property type="component" value="Unassembled WGS sequence"/>
</dbReference>
<gene>
    <name evidence="3" type="ORF">TMPK1_34760</name>
</gene>
<organism evidence="3 4">
    <name type="scientific">Roseiterribacter gracilis</name>
    <dbReference type="NCBI Taxonomy" id="2812848"/>
    <lineage>
        <taxon>Bacteria</taxon>
        <taxon>Pseudomonadati</taxon>
        <taxon>Pseudomonadota</taxon>
        <taxon>Alphaproteobacteria</taxon>
        <taxon>Rhodospirillales</taxon>
        <taxon>Roseiterribacteraceae</taxon>
        <taxon>Roseiterribacter</taxon>
    </lineage>
</organism>
<dbReference type="PANTHER" id="PTHR22946:SF9">
    <property type="entry name" value="POLYKETIDE TRANSFERASE AF380"/>
    <property type="match status" value="1"/>
</dbReference>
<proteinExistence type="predicted"/>
<comment type="caution">
    <text evidence="3">The sequence shown here is derived from an EMBL/GenBank/DDBJ whole genome shotgun (WGS) entry which is preliminary data.</text>
</comment>
<dbReference type="GO" id="GO:0052689">
    <property type="term" value="F:carboxylic ester hydrolase activity"/>
    <property type="evidence" value="ECO:0007669"/>
    <property type="project" value="UniProtKB-ARBA"/>
</dbReference>
<dbReference type="InterPro" id="IPR002925">
    <property type="entry name" value="Dienelactn_hydro"/>
</dbReference>
<dbReference type="PANTHER" id="PTHR22946">
    <property type="entry name" value="DIENELACTONE HYDROLASE DOMAIN-CONTAINING PROTEIN-RELATED"/>
    <property type="match status" value="1"/>
</dbReference>
<sequence>MADVSIPPLDKRDPALTGVLLRPASNKPAPAIVMLHGCDGMYGKNGNLSARSRDWAERFVAQGYVVLLPDSFAARGVTSACNASETRARARVERPRDALASLAYLRSLPFVRGDALALAGWSHGGSTVVAVAGESHGLEGVRSAVAFYPNCKPILERRDWKAQVPLAMLIGDADAWSTPRECQQLAERERLDLVLYPGAVHGFDNPDMKRTTRTGITTPGGGTTAELGTDPVARADAIKRVTARFLTALKP</sequence>
<evidence type="ECO:0000259" key="2">
    <source>
        <dbReference type="Pfam" id="PF01738"/>
    </source>
</evidence>
<dbReference type="EMBL" id="BOPV01000001">
    <property type="protein sequence ID" value="GIL41239.1"/>
    <property type="molecule type" value="Genomic_DNA"/>
</dbReference>
<name>A0A8S8XH73_9PROT</name>
<reference evidence="3" key="1">
    <citation type="submission" date="2021-02" db="EMBL/GenBank/DDBJ databases">
        <title>Genome sequence of Rhodospirillales sp. strain TMPK1 isolated from soil.</title>
        <authorList>
            <person name="Nakai R."/>
            <person name="Kusada H."/>
            <person name="Tamaki H."/>
        </authorList>
    </citation>
    <scope>NUCLEOTIDE SEQUENCE</scope>
    <source>
        <strain evidence="3">TMPK1</strain>
    </source>
</reference>
<evidence type="ECO:0000256" key="1">
    <source>
        <dbReference type="ARBA" id="ARBA00022801"/>
    </source>
</evidence>
<dbReference type="RefSeq" id="WP_420244649.1">
    <property type="nucleotide sequence ID" value="NZ_BOPV01000001.1"/>
</dbReference>
<dbReference type="AlphaFoldDB" id="A0A8S8XH73"/>
<dbReference type="Gene3D" id="3.40.50.1820">
    <property type="entry name" value="alpha/beta hydrolase"/>
    <property type="match status" value="1"/>
</dbReference>
<feature type="domain" description="Dienelactone hydrolase" evidence="2">
    <location>
        <begin position="17"/>
        <end position="245"/>
    </location>
</feature>